<dbReference type="Proteomes" id="UP000828941">
    <property type="component" value="Chromosome 3"/>
</dbReference>
<dbReference type="EMBL" id="CM039428">
    <property type="protein sequence ID" value="KAI4350296.1"/>
    <property type="molecule type" value="Genomic_DNA"/>
</dbReference>
<gene>
    <name evidence="1" type="ORF">L6164_004764</name>
</gene>
<proteinExistence type="predicted"/>
<accession>A0ACB9PRS1</accession>
<name>A0ACB9PRS1_BAUVA</name>
<evidence type="ECO:0000313" key="2">
    <source>
        <dbReference type="Proteomes" id="UP000828941"/>
    </source>
</evidence>
<comment type="caution">
    <text evidence="1">The sequence shown here is derived from an EMBL/GenBank/DDBJ whole genome shotgun (WGS) entry which is preliminary data.</text>
</comment>
<sequence>MAAPPLTSALFLVTFAMAIVLLNSFVDNLMQYQTKKSRCDDPLEALQLHGDCGTWGIIFTSLFAKKQHVNETYPGIPDRPHGLFMGGEGKFLAAHIVQILVITAWVSLTMGITFFLLHKLKL</sequence>
<protein>
    <submittedName>
        <fullName evidence="1">Uncharacterized protein</fullName>
    </submittedName>
</protein>
<reference evidence="1 2" key="1">
    <citation type="journal article" date="2022" name="DNA Res.">
        <title>Chromosomal-level genome assembly of the orchid tree Bauhinia variegata (Leguminosae; Cercidoideae) supports the allotetraploid origin hypothesis of Bauhinia.</title>
        <authorList>
            <person name="Zhong Y."/>
            <person name="Chen Y."/>
            <person name="Zheng D."/>
            <person name="Pang J."/>
            <person name="Liu Y."/>
            <person name="Luo S."/>
            <person name="Meng S."/>
            <person name="Qian L."/>
            <person name="Wei D."/>
            <person name="Dai S."/>
            <person name="Zhou R."/>
        </authorList>
    </citation>
    <scope>NUCLEOTIDE SEQUENCE [LARGE SCALE GENOMIC DNA]</scope>
    <source>
        <strain evidence="1">BV-YZ2020</strain>
    </source>
</reference>
<keyword evidence="2" id="KW-1185">Reference proteome</keyword>
<evidence type="ECO:0000313" key="1">
    <source>
        <dbReference type="EMBL" id="KAI4350296.1"/>
    </source>
</evidence>
<organism evidence="1 2">
    <name type="scientific">Bauhinia variegata</name>
    <name type="common">Purple orchid tree</name>
    <name type="synonym">Phanera variegata</name>
    <dbReference type="NCBI Taxonomy" id="167791"/>
    <lineage>
        <taxon>Eukaryota</taxon>
        <taxon>Viridiplantae</taxon>
        <taxon>Streptophyta</taxon>
        <taxon>Embryophyta</taxon>
        <taxon>Tracheophyta</taxon>
        <taxon>Spermatophyta</taxon>
        <taxon>Magnoliopsida</taxon>
        <taxon>eudicotyledons</taxon>
        <taxon>Gunneridae</taxon>
        <taxon>Pentapetalae</taxon>
        <taxon>rosids</taxon>
        <taxon>fabids</taxon>
        <taxon>Fabales</taxon>
        <taxon>Fabaceae</taxon>
        <taxon>Cercidoideae</taxon>
        <taxon>Cercideae</taxon>
        <taxon>Bauhiniinae</taxon>
        <taxon>Bauhinia</taxon>
    </lineage>
</organism>